<dbReference type="KEGG" id="rbe:RBE_1371"/>
<dbReference type="OrthoDB" id="7161047at2"/>
<name>Q1RGR2_RICBR</name>
<evidence type="ECO:0000313" key="2">
    <source>
        <dbReference type="Proteomes" id="UP000001951"/>
    </source>
</evidence>
<accession>Q1RGR2</accession>
<reference evidence="1 2" key="1">
    <citation type="journal article" date="2006" name="PLoS Genet.">
        <title>Genome sequence of Rickettsia bellii illuminates the role of amoebae in gene exchanges between intracellular pathogens.</title>
        <authorList>
            <person name="Ogata H."/>
            <person name="La Scola B."/>
            <person name="Audic S."/>
            <person name="Renesto P."/>
            <person name="Blanc G."/>
            <person name="Robert C."/>
            <person name="Fournier P.-E."/>
            <person name="Claverie J.-M."/>
            <person name="Raoult D."/>
        </authorList>
    </citation>
    <scope>NUCLEOTIDE SEQUENCE [LARGE SCALE GENOMIC DNA]</scope>
    <source>
        <strain evidence="1 2">RML369-C</strain>
    </source>
</reference>
<proteinExistence type="predicted"/>
<protein>
    <submittedName>
        <fullName evidence="1">Uncharacterized protein</fullName>
    </submittedName>
</protein>
<dbReference type="HOGENOM" id="CLU_417311_0_0_5"/>
<dbReference type="eggNOG" id="ENOG5032U5V">
    <property type="taxonomic scope" value="Bacteria"/>
</dbReference>
<dbReference type="EMBL" id="CP000087">
    <property type="protein sequence ID" value="ABE05452.1"/>
    <property type="molecule type" value="Genomic_DNA"/>
</dbReference>
<dbReference type="AlphaFoldDB" id="Q1RGR2"/>
<dbReference type="RefSeq" id="WP_011478021.1">
    <property type="nucleotide sequence ID" value="NC_007940.1"/>
</dbReference>
<organism evidence="1 2">
    <name type="scientific">Rickettsia bellii (strain RML369-C)</name>
    <dbReference type="NCBI Taxonomy" id="336407"/>
    <lineage>
        <taxon>Bacteria</taxon>
        <taxon>Pseudomonadati</taxon>
        <taxon>Pseudomonadota</taxon>
        <taxon>Alphaproteobacteria</taxon>
        <taxon>Rickettsiales</taxon>
        <taxon>Rickettsiaceae</taxon>
        <taxon>Rickettsieae</taxon>
        <taxon>Rickettsia</taxon>
        <taxon>belli group</taxon>
    </lineage>
</organism>
<sequence length="703" mass="78618">MSSLKEQFDADKYFLITQTNEFLANNKQDPLHTNRDEVREAVKSGNFTEALQKLEILREERTGITLTKIDPLIEGTTPIIIRDARNAKDPRELGTESFEMQYLNVIRAAIDIAEIEGKPEALKTELKKQAVDFIDSFHKDNEKNSQMQISPNVKDKINDIAILLENNGIKEVHKKLNVAKDFQNFNDEHCNIATLSNIKDKNGKDHTVIEAEVALKGITDEQKAEYQNRADKDWFKKMPSWERQLVNKYAETIKEGEHVIPTQLRQIVGMKNAFEKITAIAEENKPIEIIHNSKHAGTLASISRDKESQQRITDLNTKQAQEWMGDHKLHANTLNSGAANFVVPHPDAKLVTLTKRAIDHVGGRYTNTAFNKFRKIAGFNHFGGTKEQLNDLANNLPKEANFKDIATHLKPRGKLERLFGINKPKGDLKIMLNTEFNAGRLSKQAHEILTNAASLKQDIEKADAIFYRGADKENISSSISRKLNYLSNQISNSNDSIFKDVPKHETLTMCASGKDRTGLAEHDQTSTAIANRLGIEVKAADEQLLKAGHTAGQAGGVYAGGATIGCYGTLKVTAQGFPESRQESLKSMIEPSGANNKIKKLEKGQVINEPVEQKKAKETPNPYQTTNYEITANIQTPSVVVTTPKNELTELTELTELIPDLNKAQQKIIYNPKVELGNGEKITSNVTFAQKVNQRNKDNNIGR</sequence>
<evidence type="ECO:0000313" key="1">
    <source>
        <dbReference type="EMBL" id="ABE05452.1"/>
    </source>
</evidence>
<gene>
    <name evidence="1" type="ordered locus">RBE_1371</name>
</gene>
<dbReference type="Proteomes" id="UP000001951">
    <property type="component" value="Chromosome"/>
</dbReference>